<dbReference type="EMBL" id="FNVU01000016">
    <property type="protein sequence ID" value="SEG85289.1"/>
    <property type="molecule type" value="Genomic_DNA"/>
</dbReference>
<dbReference type="AlphaFoldDB" id="A0A1H6DJE0"/>
<gene>
    <name evidence="1" type="ORF">SAMN05216223_11626</name>
    <name evidence="2" type="ORF">SAMN05216223_12326</name>
</gene>
<name>A0A1H6DJE0_9ACTN</name>
<dbReference type="EMBL" id="FNVU01000023">
    <property type="protein sequence ID" value="SEG91093.1"/>
    <property type="molecule type" value="Genomic_DNA"/>
</dbReference>
<dbReference type="OrthoDB" id="129343at2"/>
<dbReference type="Proteomes" id="UP000236754">
    <property type="component" value="Unassembled WGS sequence"/>
</dbReference>
<dbReference type="Pfam" id="PF07366">
    <property type="entry name" value="SnoaL"/>
    <property type="match status" value="1"/>
</dbReference>
<accession>A0A1H6DJE0</accession>
<dbReference type="Gene3D" id="3.10.450.50">
    <property type="match status" value="1"/>
</dbReference>
<evidence type="ECO:0000313" key="1">
    <source>
        <dbReference type="EMBL" id="SEG85289.1"/>
    </source>
</evidence>
<keyword evidence="3" id="KW-1185">Reference proteome</keyword>
<evidence type="ECO:0000313" key="3">
    <source>
        <dbReference type="Proteomes" id="UP000236754"/>
    </source>
</evidence>
<reference evidence="1 3" key="1">
    <citation type="submission" date="2016-10" db="EMBL/GenBank/DDBJ databases">
        <authorList>
            <person name="de Groot N.N."/>
        </authorList>
    </citation>
    <scope>NUCLEOTIDE SEQUENCE [LARGE SCALE GENOMIC DNA]</scope>
    <source>
        <strain evidence="1 3">CGMCC 4.2023</strain>
    </source>
</reference>
<dbReference type="InterPro" id="IPR009959">
    <property type="entry name" value="Cyclase_SnoaL-like"/>
</dbReference>
<protein>
    <submittedName>
        <fullName evidence="1">SnoaL-like polyketide cyclase</fullName>
    </submittedName>
</protein>
<dbReference type="GO" id="GO:0030638">
    <property type="term" value="P:polyketide metabolic process"/>
    <property type="evidence" value="ECO:0007669"/>
    <property type="project" value="InterPro"/>
</dbReference>
<evidence type="ECO:0000313" key="2">
    <source>
        <dbReference type="EMBL" id="SEG91093.1"/>
    </source>
</evidence>
<proteinExistence type="predicted"/>
<dbReference type="SUPFAM" id="SSF54427">
    <property type="entry name" value="NTF2-like"/>
    <property type="match status" value="1"/>
</dbReference>
<sequence>MARFISPDDTRYDERSRALVRIGRDAISKENPSALRAYFSADFRFHGPDGDLGFDELAGFFGQMRDAFTDYYCERYEIVSAGNLVGCRTEMGGVFDKPFDPTPVGTVQPHGKQVTLTLINMFRYDEDGRLAEEWVQYDNVEWLRQLGIELVPASR</sequence>
<dbReference type="InterPro" id="IPR032710">
    <property type="entry name" value="NTF2-like_dom_sf"/>
</dbReference>
<dbReference type="RefSeq" id="WP_103889120.1">
    <property type="nucleotide sequence ID" value="NZ_FNVU01000016.1"/>
</dbReference>
<organism evidence="1 3">
    <name type="scientific">Actinacidiphila yanglinensis</name>
    <dbReference type="NCBI Taxonomy" id="310779"/>
    <lineage>
        <taxon>Bacteria</taxon>
        <taxon>Bacillati</taxon>
        <taxon>Actinomycetota</taxon>
        <taxon>Actinomycetes</taxon>
        <taxon>Kitasatosporales</taxon>
        <taxon>Streptomycetaceae</taxon>
        <taxon>Actinacidiphila</taxon>
    </lineage>
</organism>